<dbReference type="GO" id="GO:0008380">
    <property type="term" value="P:RNA splicing"/>
    <property type="evidence" value="ECO:0007669"/>
    <property type="project" value="UniProtKB-KW"/>
</dbReference>
<comment type="caution">
    <text evidence="7">The sequence shown here is derived from an EMBL/GenBank/DDBJ whole genome shotgun (WGS) entry which is preliminary data.</text>
</comment>
<feature type="region of interest" description="Disordered" evidence="5">
    <location>
        <begin position="164"/>
        <end position="215"/>
    </location>
</feature>
<dbReference type="PANTHER" id="PTHR23147">
    <property type="entry name" value="SERINE/ARGININE RICH SPLICING FACTOR"/>
    <property type="match status" value="1"/>
</dbReference>
<keyword evidence="8" id="KW-1185">Reference proteome</keyword>
<protein>
    <recommendedName>
        <fullName evidence="6">RRM domain-containing protein</fullName>
    </recommendedName>
</protein>
<evidence type="ECO:0000256" key="5">
    <source>
        <dbReference type="SAM" id="MobiDB-lite"/>
    </source>
</evidence>
<evidence type="ECO:0000256" key="1">
    <source>
        <dbReference type="ARBA" id="ARBA00022664"/>
    </source>
</evidence>
<evidence type="ECO:0000313" key="8">
    <source>
        <dbReference type="Proteomes" id="UP001157418"/>
    </source>
</evidence>
<sequence>MRRGYKGFSVDATQKDIVLFCFAPSHLTKRVLKIDNMRLDNLGFINYLKLGSVEWGDQRTPGRKFVGDRVNPAGSDWKIQALCLSPTFLMGLGKETIKKIFSGYGDISDVYMATKKDIHRKNFAFVRFKGVDDEMRLEYSLQGIKCMGSRLEVNVARFERKEGPTKKRNIVGNWPNPPRKSTDSFCDGRTFATVTSRVQQDLPPPPPPPPPPPRC</sequence>
<accession>A0AAU9LJU9</accession>
<evidence type="ECO:0000256" key="4">
    <source>
        <dbReference type="PROSITE-ProRule" id="PRU00176"/>
    </source>
</evidence>
<dbReference type="CDD" id="cd00590">
    <property type="entry name" value="RRM_SF"/>
    <property type="match status" value="1"/>
</dbReference>
<keyword evidence="4" id="KW-0694">RNA-binding</keyword>
<dbReference type="PROSITE" id="PS50102">
    <property type="entry name" value="RRM"/>
    <property type="match status" value="1"/>
</dbReference>
<dbReference type="InterPro" id="IPR035979">
    <property type="entry name" value="RBD_domain_sf"/>
</dbReference>
<dbReference type="GO" id="GO:0005681">
    <property type="term" value="C:spliceosomal complex"/>
    <property type="evidence" value="ECO:0007669"/>
    <property type="project" value="UniProtKB-KW"/>
</dbReference>
<dbReference type="AlphaFoldDB" id="A0AAU9LJU9"/>
<keyword evidence="3" id="KW-0508">mRNA splicing</keyword>
<feature type="compositionally biased region" description="Pro residues" evidence="5">
    <location>
        <begin position="202"/>
        <end position="215"/>
    </location>
</feature>
<keyword evidence="2" id="KW-0747">Spliceosome</keyword>
<dbReference type="GO" id="GO:0003723">
    <property type="term" value="F:RNA binding"/>
    <property type="evidence" value="ECO:0007669"/>
    <property type="project" value="UniProtKB-UniRule"/>
</dbReference>
<proteinExistence type="predicted"/>
<dbReference type="EMBL" id="CAKMRJ010000001">
    <property type="protein sequence ID" value="CAH1414350.1"/>
    <property type="molecule type" value="Genomic_DNA"/>
</dbReference>
<dbReference type="Gene3D" id="3.30.70.330">
    <property type="match status" value="1"/>
</dbReference>
<organism evidence="7 8">
    <name type="scientific">Lactuca virosa</name>
    <dbReference type="NCBI Taxonomy" id="75947"/>
    <lineage>
        <taxon>Eukaryota</taxon>
        <taxon>Viridiplantae</taxon>
        <taxon>Streptophyta</taxon>
        <taxon>Embryophyta</taxon>
        <taxon>Tracheophyta</taxon>
        <taxon>Spermatophyta</taxon>
        <taxon>Magnoliopsida</taxon>
        <taxon>eudicotyledons</taxon>
        <taxon>Gunneridae</taxon>
        <taxon>Pentapetalae</taxon>
        <taxon>asterids</taxon>
        <taxon>campanulids</taxon>
        <taxon>Asterales</taxon>
        <taxon>Asteraceae</taxon>
        <taxon>Cichorioideae</taxon>
        <taxon>Cichorieae</taxon>
        <taxon>Lactucinae</taxon>
        <taxon>Lactuca</taxon>
    </lineage>
</organism>
<evidence type="ECO:0000313" key="7">
    <source>
        <dbReference type="EMBL" id="CAH1414350.1"/>
    </source>
</evidence>
<keyword evidence="1" id="KW-0507">mRNA processing</keyword>
<dbReference type="SUPFAM" id="SSF54928">
    <property type="entry name" value="RNA-binding domain, RBD"/>
    <property type="match status" value="1"/>
</dbReference>
<dbReference type="InterPro" id="IPR050907">
    <property type="entry name" value="SRSF"/>
</dbReference>
<reference evidence="7 8" key="1">
    <citation type="submission" date="2022-01" db="EMBL/GenBank/DDBJ databases">
        <authorList>
            <person name="Xiong W."/>
            <person name="Schranz E."/>
        </authorList>
    </citation>
    <scope>NUCLEOTIDE SEQUENCE [LARGE SCALE GENOMIC DNA]</scope>
</reference>
<dbReference type="InterPro" id="IPR000504">
    <property type="entry name" value="RRM_dom"/>
</dbReference>
<evidence type="ECO:0000256" key="2">
    <source>
        <dbReference type="ARBA" id="ARBA00022728"/>
    </source>
</evidence>
<name>A0AAU9LJU9_9ASTR</name>
<feature type="domain" description="RRM" evidence="6">
    <location>
        <begin position="84"/>
        <end position="158"/>
    </location>
</feature>
<evidence type="ECO:0000256" key="3">
    <source>
        <dbReference type="ARBA" id="ARBA00023187"/>
    </source>
</evidence>
<gene>
    <name evidence="7" type="ORF">LVIROSA_LOCUS2268</name>
</gene>
<dbReference type="GO" id="GO:0006397">
    <property type="term" value="P:mRNA processing"/>
    <property type="evidence" value="ECO:0007669"/>
    <property type="project" value="UniProtKB-KW"/>
</dbReference>
<dbReference type="Pfam" id="PF00076">
    <property type="entry name" value="RRM_1"/>
    <property type="match status" value="1"/>
</dbReference>
<dbReference type="Proteomes" id="UP001157418">
    <property type="component" value="Unassembled WGS sequence"/>
</dbReference>
<evidence type="ECO:0000259" key="6">
    <source>
        <dbReference type="PROSITE" id="PS50102"/>
    </source>
</evidence>
<dbReference type="InterPro" id="IPR012677">
    <property type="entry name" value="Nucleotide-bd_a/b_plait_sf"/>
</dbReference>